<feature type="region of interest" description="Disordered" evidence="1">
    <location>
        <begin position="1"/>
        <end position="31"/>
    </location>
</feature>
<organism evidence="2 3">
    <name type="scientific">Streptomyces syringium</name>
    <dbReference type="NCBI Taxonomy" id="76729"/>
    <lineage>
        <taxon>Bacteria</taxon>
        <taxon>Bacillati</taxon>
        <taxon>Actinomycetota</taxon>
        <taxon>Actinomycetes</taxon>
        <taxon>Kitasatosporales</taxon>
        <taxon>Streptomycetaceae</taxon>
        <taxon>Streptomyces</taxon>
    </lineage>
</organism>
<keyword evidence="3" id="KW-1185">Reference proteome</keyword>
<reference evidence="2 3" key="1">
    <citation type="submission" date="2021-03" db="EMBL/GenBank/DDBJ databases">
        <title>Sequencing the genomes of 1000 actinobacteria strains.</title>
        <authorList>
            <person name="Klenk H.-P."/>
        </authorList>
    </citation>
    <scope>NUCLEOTIDE SEQUENCE [LARGE SCALE GENOMIC DNA]</scope>
    <source>
        <strain evidence="2 3">DSM 41480</strain>
    </source>
</reference>
<evidence type="ECO:0000313" key="2">
    <source>
        <dbReference type="EMBL" id="MBP2401250.1"/>
    </source>
</evidence>
<evidence type="ECO:0000256" key="1">
    <source>
        <dbReference type="SAM" id="MobiDB-lite"/>
    </source>
</evidence>
<evidence type="ECO:0000313" key="3">
    <source>
        <dbReference type="Proteomes" id="UP001519291"/>
    </source>
</evidence>
<dbReference type="Proteomes" id="UP001519291">
    <property type="component" value="Unassembled WGS sequence"/>
</dbReference>
<dbReference type="EMBL" id="JAGIOH010000001">
    <property type="protein sequence ID" value="MBP2401250.1"/>
    <property type="molecule type" value="Genomic_DNA"/>
</dbReference>
<sequence>MPKKRKKNPKAPRKQAPARSISAQRPGPEPEVRVVRVVENTGLRGSLAERYPAPLDGVKAARTGEPVEWIGSIEGSMMRHRIVLADDGTAAVEQAVFVGGCLEQVLLCAWHQAGEPGRDRFEAGVLTALDALHTTLRPILEAEVRNVCPDYNAAVLRSFREEPERHGAGMPLFGWRVLHPVGPETTWDDTVDAAAWNSSLTMSSWPDHYDHVPALQPARLAQLLGDHGVPAVLCAGCGTPITDRHPRWTGIWITPDSESGPVCGDRHAGSDAPDPVLGMFTDEEFGEPHRPA</sequence>
<accession>A0ABS4XY06</accession>
<protein>
    <submittedName>
        <fullName evidence="2">Uncharacterized protein</fullName>
    </submittedName>
</protein>
<name>A0ABS4XY06_9ACTN</name>
<proteinExistence type="predicted"/>
<comment type="caution">
    <text evidence="2">The sequence shown here is derived from an EMBL/GenBank/DDBJ whole genome shotgun (WGS) entry which is preliminary data.</text>
</comment>
<feature type="compositionally biased region" description="Basic residues" evidence="1">
    <location>
        <begin position="1"/>
        <end position="13"/>
    </location>
</feature>
<dbReference type="RefSeq" id="WP_209513808.1">
    <property type="nucleotide sequence ID" value="NZ_JAGIOH010000001.1"/>
</dbReference>
<gene>
    <name evidence="2" type="ORF">JO379_000719</name>
</gene>
<dbReference type="GeneID" id="91567594"/>